<evidence type="ECO:0000313" key="4">
    <source>
        <dbReference type="Proteomes" id="UP000580825"/>
    </source>
</evidence>
<gene>
    <name evidence="3" type="primary">Tmem221</name>
    <name evidence="3" type="ORF">SCYSUP_R15590</name>
</gene>
<proteinExistence type="predicted"/>
<keyword evidence="4" id="KW-1185">Reference proteome</keyword>
<feature type="transmembrane region" description="Helical" evidence="2">
    <location>
        <begin position="35"/>
        <end position="57"/>
    </location>
</feature>
<comment type="caution">
    <text evidence="3">The sequence shown here is derived from an EMBL/GenBank/DDBJ whole genome shotgun (WGS) entry which is preliminary data.</text>
</comment>
<feature type="non-terminal residue" evidence="3">
    <location>
        <position position="161"/>
    </location>
</feature>
<organism evidence="3 4">
    <name type="scientific">Scytalopus superciliaris</name>
    <dbReference type="NCBI Taxonomy" id="312124"/>
    <lineage>
        <taxon>Eukaryota</taxon>
        <taxon>Metazoa</taxon>
        <taxon>Chordata</taxon>
        <taxon>Craniata</taxon>
        <taxon>Vertebrata</taxon>
        <taxon>Euteleostomi</taxon>
        <taxon>Archelosauria</taxon>
        <taxon>Archosauria</taxon>
        <taxon>Dinosauria</taxon>
        <taxon>Saurischia</taxon>
        <taxon>Theropoda</taxon>
        <taxon>Coelurosauria</taxon>
        <taxon>Aves</taxon>
        <taxon>Neognathae</taxon>
        <taxon>Neoaves</taxon>
        <taxon>Telluraves</taxon>
        <taxon>Australaves</taxon>
        <taxon>Passeriformes</taxon>
        <taxon>Rhinocryptidae</taxon>
        <taxon>Scytalopus</taxon>
    </lineage>
</organism>
<keyword evidence="2" id="KW-0812">Transmembrane</keyword>
<dbReference type="PANTHER" id="PTHR36132">
    <property type="entry name" value="TRANSMEMBRANE PROTEIN 221"/>
    <property type="match status" value="1"/>
</dbReference>
<feature type="non-terminal residue" evidence="3">
    <location>
        <position position="1"/>
    </location>
</feature>
<reference evidence="3 4" key="1">
    <citation type="submission" date="2019-09" db="EMBL/GenBank/DDBJ databases">
        <title>Bird 10,000 Genomes (B10K) Project - Family phase.</title>
        <authorList>
            <person name="Zhang G."/>
        </authorList>
    </citation>
    <scope>NUCLEOTIDE SEQUENCE [LARGE SCALE GENOMIC DNA]</scope>
    <source>
        <strain evidence="3">B10K-DU-002-46</strain>
        <tissue evidence="3">Muscle</tissue>
    </source>
</reference>
<dbReference type="Proteomes" id="UP000580825">
    <property type="component" value="Unassembled WGS sequence"/>
</dbReference>
<accession>A0A7L1YR12</accession>
<dbReference type="InterPro" id="IPR029201">
    <property type="entry name" value="Jiraiya"/>
</dbReference>
<keyword evidence="2" id="KW-1133">Transmembrane helix</keyword>
<feature type="region of interest" description="Disordered" evidence="1">
    <location>
        <begin position="67"/>
        <end position="86"/>
    </location>
</feature>
<protein>
    <submittedName>
        <fullName evidence="3">TM221 protein</fullName>
    </submittedName>
</protein>
<dbReference type="PANTHER" id="PTHR36132:SF1">
    <property type="entry name" value="TRANSMEMBRANE PROTEIN 221"/>
    <property type="match status" value="1"/>
</dbReference>
<keyword evidence="2" id="KW-0472">Membrane</keyword>
<evidence type="ECO:0000313" key="3">
    <source>
        <dbReference type="EMBL" id="NXP24140.1"/>
    </source>
</evidence>
<dbReference type="AlphaFoldDB" id="A0A7L1YR12"/>
<dbReference type="Pfam" id="PF15038">
    <property type="entry name" value="Jiraiya"/>
    <property type="match status" value="1"/>
</dbReference>
<evidence type="ECO:0000256" key="2">
    <source>
        <dbReference type="SAM" id="Phobius"/>
    </source>
</evidence>
<feature type="compositionally biased region" description="Polar residues" evidence="1">
    <location>
        <begin position="74"/>
        <end position="84"/>
    </location>
</feature>
<dbReference type="EMBL" id="VXBX01005823">
    <property type="protein sequence ID" value="NXP24140.1"/>
    <property type="molecule type" value="Genomic_DNA"/>
</dbReference>
<evidence type="ECO:0000256" key="1">
    <source>
        <dbReference type="SAM" id="MobiDB-lite"/>
    </source>
</evidence>
<dbReference type="InterPro" id="IPR053101">
    <property type="entry name" value="TM221"/>
</dbReference>
<name>A0A7L1YR12_9PASS</name>
<sequence>KVRHAALGLFCCGICFYLTALAIHVLLVLGLPAGIPGACILCSGILILLITASHTLLRASRLSRSAHPGASRSLYENDSAQQGENVAEPRIQRKFSSLPAFPESESHQESAGSPRGLPRMHRTLWVESGLLQAQGKAWNVITQEMGNVMARKASGKDSTLV</sequence>
<feature type="transmembrane region" description="Helical" evidence="2">
    <location>
        <begin position="7"/>
        <end position="29"/>
    </location>
</feature>